<protein>
    <submittedName>
        <fullName evidence="2">Uncharacterized protein</fullName>
    </submittedName>
</protein>
<dbReference type="EMBL" id="CAMGYJ010000005">
    <property type="protein sequence ID" value="CAI0424323.1"/>
    <property type="molecule type" value="Genomic_DNA"/>
</dbReference>
<proteinExistence type="predicted"/>
<dbReference type="GO" id="GO:0006275">
    <property type="term" value="P:regulation of DNA replication"/>
    <property type="evidence" value="ECO:0007669"/>
    <property type="project" value="InterPro"/>
</dbReference>
<keyword evidence="3" id="KW-1185">Reference proteome</keyword>
<dbReference type="Proteomes" id="UP001154282">
    <property type="component" value="Unassembled WGS sequence"/>
</dbReference>
<accession>A0AAV0KRE7</accession>
<gene>
    <name evidence="2" type="ORF">LITE_LOCUS19901</name>
</gene>
<dbReference type="AlphaFoldDB" id="A0AAV0KRE7"/>
<sequence>MAVFKLESDKQFIRTSKGDPDVYVYEYLDDPNVFEMIRASNNRWRQLTRVGPTGAASFKVLEVLGVRIGGNQLKNLATDLTLTARDGQTFHLIVNRQGLCFLYVDSSPVMRLRVNDYFGWSKYGVSPGVGPIWNRWDMSNGAVLVPAAAAPSSDCWKKLAEEKDKLLEKSKETESLLRQSIADKDKQLAALKASMKALVQEV</sequence>
<feature type="coiled-coil region" evidence="1">
    <location>
        <begin position="159"/>
        <end position="201"/>
    </location>
</feature>
<evidence type="ECO:0000313" key="3">
    <source>
        <dbReference type="Proteomes" id="UP001154282"/>
    </source>
</evidence>
<dbReference type="Pfam" id="PF07412">
    <property type="entry name" value="Geminin"/>
    <property type="match status" value="1"/>
</dbReference>
<organism evidence="2 3">
    <name type="scientific">Linum tenue</name>
    <dbReference type="NCBI Taxonomy" id="586396"/>
    <lineage>
        <taxon>Eukaryota</taxon>
        <taxon>Viridiplantae</taxon>
        <taxon>Streptophyta</taxon>
        <taxon>Embryophyta</taxon>
        <taxon>Tracheophyta</taxon>
        <taxon>Spermatophyta</taxon>
        <taxon>Magnoliopsida</taxon>
        <taxon>eudicotyledons</taxon>
        <taxon>Gunneridae</taxon>
        <taxon>Pentapetalae</taxon>
        <taxon>rosids</taxon>
        <taxon>fabids</taxon>
        <taxon>Malpighiales</taxon>
        <taxon>Linaceae</taxon>
        <taxon>Linum</taxon>
    </lineage>
</organism>
<keyword evidence="1" id="KW-0175">Coiled coil</keyword>
<dbReference type="InterPro" id="IPR022786">
    <property type="entry name" value="Geminin/Multicilin"/>
</dbReference>
<comment type="caution">
    <text evidence="2">The sequence shown here is derived from an EMBL/GenBank/DDBJ whole genome shotgun (WGS) entry which is preliminary data.</text>
</comment>
<evidence type="ECO:0000256" key="1">
    <source>
        <dbReference type="SAM" id="Coils"/>
    </source>
</evidence>
<evidence type="ECO:0000313" key="2">
    <source>
        <dbReference type="EMBL" id="CAI0424323.1"/>
    </source>
</evidence>
<dbReference type="SUPFAM" id="SSF111469">
    <property type="entry name" value="Geminin coiled-coil domain"/>
    <property type="match status" value="1"/>
</dbReference>
<name>A0AAV0KRE7_9ROSI</name>
<reference evidence="2" key="1">
    <citation type="submission" date="2022-08" db="EMBL/GenBank/DDBJ databases">
        <authorList>
            <person name="Gutierrez-Valencia J."/>
        </authorList>
    </citation>
    <scope>NUCLEOTIDE SEQUENCE</scope>
</reference>